<proteinExistence type="predicted"/>
<dbReference type="InterPro" id="IPR009057">
    <property type="entry name" value="Homeodomain-like_sf"/>
</dbReference>
<name>A0A5C9A566_9GAMM</name>
<dbReference type="Pfam" id="PF00440">
    <property type="entry name" value="TetR_N"/>
    <property type="match status" value="1"/>
</dbReference>
<dbReference type="GO" id="GO:0003700">
    <property type="term" value="F:DNA-binding transcription factor activity"/>
    <property type="evidence" value="ECO:0007669"/>
    <property type="project" value="TreeGrafter"/>
</dbReference>
<keyword evidence="6" id="KW-1185">Reference proteome</keyword>
<gene>
    <name evidence="5" type="ORF">FV139_05350</name>
</gene>
<evidence type="ECO:0000256" key="3">
    <source>
        <dbReference type="SAM" id="MobiDB-lite"/>
    </source>
</evidence>
<comment type="caution">
    <text evidence="5">The sequence shown here is derived from an EMBL/GenBank/DDBJ whole genome shotgun (WGS) entry which is preliminary data.</text>
</comment>
<dbReference type="Gene3D" id="1.10.357.10">
    <property type="entry name" value="Tetracycline Repressor, domain 2"/>
    <property type="match status" value="1"/>
</dbReference>
<dbReference type="Proteomes" id="UP000321039">
    <property type="component" value="Unassembled WGS sequence"/>
</dbReference>
<evidence type="ECO:0000313" key="6">
    <source>
        <dbReference type="Proteomes" id="UP000321039"/>
    </source>
</evidence>
<dbReference type="InterPro" id="IPR001647">
    <property type="entry name" value="HTH_TetR"/>
</dbReference>
<dbReference type="Gene3D" id="1.10.10.60">
    <property type="entry name" value="Homeodomain-like"/>
    <property type="match status" value="1"/>
</dbReference>
<dbReference type="InterPro" id="IPR050109">
    <property type="entry name" value="HTH-type_TetR-like_transc_reg"/>
</dbReference>
<evidence type="ECO:0000256" key="2">
    <source>
        <dbReference type="PROSITE-ProRule" id="PRU00335"/>
    </source>
</evidence>
<evidence type="ECO:0000256" key="1">
    <source>
        <dbReference type="ARBA" id="ARBA00023125"/>
    </source>
</evidence>
<keyword evidence="1 2" id="KW-0238">DNA-binding</keyword>
<dbReference type="InterPro" id="IPR013573">
    <property type="entry name" value="Tscrpt_reg_YcdC_C"/>
</dbReference>
<dbReference type="InterPro" id="IPR036271">
    <property type="entry name" value="Tet_transcr_reg_TetR-rel_C_sf"/>
</dbReference>
<dbReference type="PANTHER" id="PTHR30055:SF196">
    <property type="entry name" value="HTH-TYPE TRANSCRIPTIONAL REGULATOR RUTR"/>
    <property type="match status" value="1"/>
</dbReference>
<dbReference type="EMBL" id="VRZA01000002">
    <property type="protein sequence ID" value="TXS95876.1"/>
    <property type="molecule type" value="Genomic_DNA"/>
</dbReference>
<dbReference type="GO" id="GO:0000976">
    <property type="term" value="F:transcription cis-regulatory region binding"/>
    <property type="evidence" value="ECO:0007669"/>
    <property type="project" value="TreeGrafter"/>
</dbReference>
<feature type="domain" description="HTH tetR-type" evidence="4">
    <location>
        <begin position="19"/>
        <end position="79"/>
    </location>
</feature>
<feature type="DNA-binding region" description="H-T-H motif" evidence="2">
    <location>
        <begin position="42"/>
        <end position="61"/>
    </location>
</feature>
<dbReference type="PANTHER" id="PTHR30055">
    <property type="entry name" value="HTH-TYPE TRANSCRIPTIONAL REGULATOR RUTR"/>
    <property type="match status" value="1"/>
</dbReference>
<dbReference type="AlphaFoldDB" id="A0A5C9A566"/>
<feature type="region of interest" description="Disordered" evidence="3">
    <location>
        <begin position="1"/>
        <end position="21"/>
    </location>
</feature>
<dbReference type="PROSITE" id="PS50977">
    <property type="entry name" value="HTH_TETR_2"/>
    <property type="match status" value="1"/>
</dbReference>
<dbReference type="SUPFAM" id="SSF46689">
    <property type="entry name" value="Homeodomain-like"/>
    <property type="match status" value="1"/>
</dbReference>
<dbReference type="PRINTS" id="PR00455">
    <property type="entry name" value="HTHTETR"/>
</dbReference>
<organism evidence="5 6">
    <name type="scientific">Parahaliea maris</name>
    <dbReference type="NCBI Taxonomy" id="2716870"/>
    <lineage>
        <taxon>Bacteria</taxon>
        <taxon>Pseudomonadati</taxon>
        <taxon>Pseudomonadota</taxon>
        <taxon>Gammaproteobacteria</taxon>
        <taxon>Cellvibrionales</taxon>
        <taxon>Halieaceae</taxon>
        <taxon>Parahaliea</taxon>
    </lineage>
</organism>
<evidence type="ECO:0000259" key="4">
    <source>
        <dbReference type="PROSITE" id="PS50977"/>
    </source>
</evidence>
<dbReference type="SUPFAM" id="SSF48498">
    <property type="entry name" value="Tetracyclin repressor-like, C-terminal domain"/>
    <property type="match status" value="1"/>
</dbReference>
<dbReference type="GO" id="GO:0045892">
    <property type="term" value="P:negative regulation of DNA-templated transcription"/>
    <property type="evidence" value="ECO:0007669"/>
    <property type="project" value="InterPro"/>
</dbReference>
<protein>
    <submittedName>
        <fullName evidence="5">TetR family transcriptional regulator</fullName>
    </submittedName>
</protein>
<reference evidence="5 6" key="1">
    <citation type="submission" date="2019-08" db="EMBL/GenBank/DDBJ databases">
        <title>Parahaliea maris sp. nov., isolated from the surface seawater.</title>
        <authorList>
            <person name="Liu Y."/>
        </authorList>
    </citation>
    <scope>NUCLEOTIDE SEQUENCE [LARGE SCALE GENOMIC DNA]</scope>
    <source>
        <strain evidence="5 6">HSLHS9</strain>
    </source>
</reference>
<dbReference type="Pfam" id="PF08362">
    <property type="entry name" value="TetR_C_3"/>
    <property type="match status" value="1"/>
</dbReference>
<accession>A0A5C9A566</accession>
<evidence type="ECO:0000313" key="5">
    <source>
        <dbReference type="EMBL" id="TXS95876.1"/>
    </source>
</evidence>
<sequence>MELELPSHKGEKSTGRIRKKNEEKIINAAKEEFAEKGYHGATMDSVARRAGLPRPNVHYYFDNKLQLYAEILSIIVDLWDDALNDLDPAEEPALALREYIQRKMAFSRRYPLDSRIFAKEVLSGGPRLETYFQRGYRAWFERKTRVFHEWAAQGKMDPVDPAHLMFLIWSATQHYADFETQVNAALGVSKLNDEEFDAATETVVSVILKGIGVS</sequence>